<evidence type="ECO:0000313" key="10">
    <source>
        <dbReference type="Proteomes" id="UP000510888"/>
    </source>
</evidence>
<keyword evidence="3" id="KW-0175">Coiled coil</keyword>
<dbReference type="PANTHER" id="PTHR30158">
    <property type="entry name" value="ACRA/E-RELATED COMPONENT OF DRUG EFFLUX TRANSPORTER"/>
    <property type="match status" value="1"/>
</dbReference>
<dbReference type="Gene3D" id="2.40.30.170">
    <property type="match status" value="1"/>
</dbReference>
<dbReference type="Proteomes" id="UP000510888">
    <property type="component" value="Chromosome 2"/>
</dbReference>
<feature type="compositionally biased region" description="Low complexity" evidence="4">
    <location>
        <begin position="414"/>
        <end position="423"/>
    </location>
</feature>
<comment type="similarity">
    <text evidence="2">Belongs to the membrane fusion protein (MFP) (TC 8.A.1) family.</text>
</comment>
<feature type="coiled-coil region" evidence="3">
    <location>
        <begin position="151"/>
        <end position="178"/>
    </location>
</feature>
<evidence type="ECO:0000256" key="4">
    <source>
        <dbReference type="SAM" id="MobiDB-lite"/>
    </source>
</evidence>
<dbReference type="GO" id="GO:0022857">
    <property type="term" value="F:transmembrane transporter activity"/>
    <property type="evidence" value="ECO:0007669"/>
    <property type="project" value="InterPro"/>
</dbReference>
<proteinExistence type="inferred from homology"/>
<comment type="subcellular location">
    <subcellularLocation>
        <location evidence="1">Cell envelope</location>
    </subcellularLocation>
</comment>
<feature type="domain" description="Multidrug resistance protein MdtA-like beta-barrel" evidence="7">
    <location>
        <begin position="220"/>
        <end position="300"/>
    </location>
</feature>
<dbReference type="InterPro" id="IPR058625">
    <property type="entry name" value="MdtA-like_BSH"/>
</dbReference>
<evidence type="ECO:0000256" key="3">
    <source>
        <dbReference type="SAM" id="Coils"/>
    </source>
</evidence>
<organism evidence="9 10">
    <name type="scientific">Paraburkholderia largidicola</name>
    <dbReference type="NCBI Taxonomy" id="3014751"/>
    <lineage>
        <taxon>Bacteria</taxon>
        <taxon>Pseudomonadati</taxon>
        <taxon>Pseudomonadota</taxon>
        <taxon>Betaproteobacteria</taxon>
        <taxon>Burkholderiales</taxon>
        <taxon>Burkholderiaceae</taxon>
        <taxon>Paraburkholderia</taxon>
    </lineage>
</organism>
<dbReference type="InterPro" id="IPR006143">
    <property type="entry name" value="RND_pump_MFP"/>
</dbReference>
<sequence>MSVFPLSRSKLAVAALAVLVIAGLGTFGAIRVDARAPAQAAPTIVPEVDVATVVQKTITDWQTYSGRLQAVEKVDVRPLVSGTIVSVNFQDGALVKKGDVLFVIDPRPYQAEVDRAAAQLAAAQSRAGYTQSDWERAQRLIGDSAIAKRDYDEKQNAAREATANVKAAQAALETAQINLGYTKIVAPVAGRVSRAEITLGNVVNAGASAAPLTTLVSVSPIYAEFDADEQTYLQYISQVKGDNKVPVELGLANETGYSRKGTIQSVDNRLDTSSGTIRVRARFDNADGSLVPGLYARVKVGGSEPHGALLIDDAAIGTDQDKKFVFVVDKDDHVAYREIQPGDLQGNLRVVKGGLHAGDRIVVNGTQRVRPGAQVRAHMVPMGDGDANSAPVADDAQAEKQALLNGSKQKHAEPQAQAQAQPRTKARKDS</sequence>
<feature type="domain" description="Multidrug resistance protein MdtA-like alpha-helical hairpin" evidence="5">
    <location>
        <begin position="114"/>
        <end position="182"/>
    </location>
</feature>
<name>A0A7I8BRC6_9BURK</name>
<gene>
    <name evidence="9" type="ORF">PPGU16_42690</name>
</gene>
<dbReference type="Pfam" id="PF25917">
    <property type="entry name" value="BSH_RND"/>
    <property type="match status" value="1"/>
</dbReference>
<dbReference type="Gene3D" id="1.10.287.470">
    <property type="entry name" value="Helix hairpin bin"/>
    <property type="match status" value="1"/>
</dbReference>
<evidence type="ECO:0000259" key="5">
    <source>
        <dbReference type="Pfam" id="PF25876"/>
    </source>
</evidence>
<dbReference type="GO" id="GO:0046677">
    <property type="term" value="P:response to antibiotic"/>
    <property type="evidence" value="ECO:0007669"/>
    <property type="project" value="TreeGrafter"/>
</dbReference>
<accession>A0A7I8BRC6</accession>
<dbReference type="GO" id="GO:0030313">
    <property type="term" value="C:cell envelope"/>
    <property type="evidence" value="ECO:0007669"/>
    <property type="project" value="UniProtKB-SubCell"/>
</dbReference>
<evidence type="ECO:0000256" key="2">
    <source>
        <dbReference type="ARBA" id="ARBA00009477"/>
    </source>
</evidence>
<evidence type="ECO:0000259" key="6">
    <source>
        <dbReference type="Pfam" id="PF25917"/>
    </source>
</evidence>
<dbReference type="Pfam" id="PF25876">
    <property type="entry name" value="HH_MFP_RND"/>
    <property type="match status" value="1"/>
</dbReference>
<dbReference type="PANTHER" id="PTHR30158:SF10">
    <property type="entry name" value="CATION EFFLUX PUMP"/>
    <property type="match status" value="1"/>
</dbReference>
<evidence type="ECO:0000259" key="8">
    <source>
        <dbReference type="Pfam" id="PF25967"/>
    </source>
</evidence>
<dbReference type="InterPro" id="IPR058624">
    <property type="entry name" value="MdtA-like_HH"/>
</dbReference>
<dbReference type="KEGG" id="plad:PPGU16_42690"/>
<reference evidence="9 10" key="1">
    <citation type="journal article" date="2020" name="Genes (Basel)">
        <title>Genomic Comparison of Insect Gut Symbionts from Divergent Burkholderia Subclades.</title>
        <authorList>
            <person name="Takeshita K."/>
            <person name="Kikuchi Y."/>
        </authorList>
    </citation>
    <scope>NUCLEOTIDE SEQUENCE [LARGE SCALE GENOMIC DNA]</scope>
    <source>
        <strain evidence="9 10">PGU16</strain>
    </source>
</reference>
<dbReference type="RefSeq" id="WP_180724796.1">
    <property type="nucleotide sequence ID" value="NZ_AP023175.1"/>
</dbReference>
<dbReference type="AlphaFoldDB" id="A0A7I8BRC6"/>
<evidence type="ECO:0000313" key="9">
    <source>
        <dbReference type="EMBL" id="BCF91202.1"/>
    </source>
</evidence>
<dbReference type="EMBL" id="AP023175">
    <property type="protein sequence ID" value="BCF91202.1"/>
    <property type="molecule type" value="Genomic_DNA"/>
</dbReference>
<dbReference type="InterPro" id="IPR058626">
    <property type="entry name" value="MdtA-like_b-barrel"/>
</dbReference>
<protein>
    <submittedName>
        <fullName evidence="9">MexE family multidrug efflux RND transporter periplasmic adaptor subunit</fullName>
    </submittedName>
</protein>
<dbReference type="NCBIfam" id="TIGR01730">
    <property type="entry name" value="RND_mfp"/>
    <property type="match status" value="1"/>
</dbReference>
<dbReference type="Gene3D" id="2.40.50.100">
    <property type="match status" value="1"/>
</dbReference>
<dbReference type="FunFam" id="2.40.420.20:FF:000001">
    <property type="entry name" value="Efflux RND transporter periplasmic adaptor subunit"/>
    <property type="match status" value="1"/>
</dbReference>
<dbReference type="Gene3D" id="2.40.420.20">
    <property type="match status" value="1"/>
</dbReference>
<evidence type="ECO:0000259" key="7">
    <source>
        <dbReference type="Pfam" id="PF25944"/>
    </source>
</evidence>
<feature type="region of interest" description="Disordered" evidence="4">
    <location>
        <begin position="379"/>
        <end position="430"/>
    </location>
</feature>
<evidence type="ECO:0000256" key="1">
    <source>
        <dbReference type="ARBA" id="ARBA00004196"/>
    </source>
</evidence>
<dbReference type="Pfam" id="PF25967">
    <property type="entry name" value="RND-MFP_C"/>
    <property type="match status" value="1"/>
</dbReference>
<feature type="domain" description="Multidrug resistance protein MdtA-like C-terminal permuted SH3" evidence="8">
    <location>
        <begin position="308"/>
        <end position="368"/>
    </location>
</feature>
<dbReference type="GO" id="GO:0005886">
    <property type="term" value="C:plasma membrane"/>
    <property type="evidence" value="ECO:0007669"/>
    <property type="project" value="TreeGrafter"/>
</dbReference>
<dbReference type="Pfam" id="PF25944">
    <property type="entry name" value="Beta-barrel_RND"/>
    <property type="match status" value="1"/>
</dbReference>
<keyword evidence="10" id="KW-1185">Reference proteome</keyword>
<dbReference type="SUPFAM" id="SSF111369">
    <property type="entry name" value="HlyD-like secretion proteins"/>
    <property type="match status" value="1"/>
</dbReference>
<feature type="domain" description="Multidrug resistance protein MdtA-like barrel-sandwich hybrid" evidence="6">
    <location>
        <begin position="72"/>
        <end position="213"/>
    </location>
</feature>
<dbReference type="InterPro" id="IPR058627">
    <property type="entry name" value="MdtA-like_C"/>
</dbReference>